<protein>
    <submittedName>
        <fullName evidence="2">Uncharacterized protein</fullName>
    </submittedName>
</protein>
<gene>
    <name evidence="2" type="ORF">D1B32_03200</name>
</gene>
<keyword evidence="1" id="KW-0812">Transmembrane</keyword>
<accession>A0A417YLD0</accession>
<sequence>MKYRKIVTVLIILLILCFGFYQYMDKQHYVRYMSHQLSGAVSGMSSALYNNQIMYEEILDSRSITLEQMDMILSYNGSFGVKVRELKMIAVNFFERASDEELNSITAFTASDINSFFYEIQWDIVYEEKLDNLSDLTTILSKNERIKLNEDELEHIHTIQALNSLWREALINNINGINPDTGTVNTDLFFDIYREKGFIKDDWINLLIDFDSITTEFLEEHEKFEAKITK</sequence>
<evidence type="ECO:0000256" key="1">
    <source>
        <dbReference type="SAM" id="Phobius"/>
    </source>
</evidence>
<dbReference type="OrthoDB" id="2663699at2"/>
<evidence type="ECO:0000313" key="3">
    <source>
        <dbReference type="Proteomes" id="UP000285456"/>
    </source>
</evidence>
<dbReference type="RefSeq" id="WP_118888612.1">
    <property type="nucleotide sequence ID" value="NZ_JAMAWL010000022.1"/>
</dbReference>
<comment type="caution">
    <text evidence="2">The sequence shown here is derived from an EMBL/GenBank/DDBJ whole genome shotgun (WGS) entry which is preliminary data.</text>
</comment>
<dbReference type="Proteomes" id="UP000285456">
    <property type="component" value="Unassembled WGS sequence"/>
</dbReference>
<dbReference type="AlphaFoldDB" id="A0A417YLD0"/>
<keyword evidence="3" id="KW-1185">Reference proteome</keyword>
<keyword evidence="1" id="KW-1133">Transmembrane helix</keyword>
<dbReference type="EMBL" id="QWEH01000002">
    <property type="protein sequence ID" value="RHW34194.1"/>
    <property type="molecule type" value="Genomic_DNA"/>
</dbReference>
<name>A0A417YLD0_9BACI</name>
<proteinExistence type="predicted"/>
<keyword evidence="1" id="KW-0472">Membrane</keyword>
<feature type="transmembrane region" description="Helical" evidence="1">
    <location>
        <begin position="6"/>
        <end position="24"/>
    </location>
</feature>
<organism evidence="2 3">
    <name type="scientific">Oceanobacillus profundus</name>
    <dbReference type="NCBI Taxonomy" id="372463"/>
    <lineage>
        <taxon>Bacteria</taxon>
        <taxon>Bacillati</taxon>
        <taxon>Bacillota</taxon>
        <taxon>Bacilli</taxon>
        <taxon>Bacillales</taxon>
        <taxon>Bacillaceae</taxon>
        <taxon>Oceanobacillus</taxon>
    </lineage>
</organism>
<evidence type="ECO:0000313" key="2">
    <source>
        <dbReference type="EMBL" id="RHW34194.1"/>
    </source>
</evidence>
<reference evidence="2 3" key="1">
    <citation type="journal article" date="2007" name="Int. J. Syst. Evol. Microbiol.">
        <title>Oceanobacillus profundus sp. nov., isolated from a deep-sea sediment core.</title>
        <authorList>
            <person name="Kim Y.G."/>
            <person name="Choi D.H."/>
            <person name="Hyun S."/>
            <person name="Cho B.C."/>
        </authorList>
    </citation>
    <scope>NUCLEOTIDE SEQUENCE [LARGE SCALE GENOMIC DNA]</scope>
    <source>
        <strain evidence="2 3">DSM 18246</strain>
    </source>
</reference>